<sequence length="83" mass="8940">MRHTRSLAVLFVLFVMVGWSGPTQAELPAPWAQAALLTKPSAVDPVLRMVFGPGELDRQRAAARVCDKDACNPLGPDASPAWL</sequence>
<feature type="signal peptide" evidence="1">
    <location>
        <begin position="1"/>
        <end position="25"/>
    </location>
</feature>
<dbReference type="EMBL" id="CP103840">
    <property type="protein sequence ID" value="WOB26588.1"/>
    <property type="molecule type" value="Genomic_DNA"/>
</dbReference>
<proteinExistence type="predicted"/>
<evidence type="ECO:0000313" key="3">
    <source>
        <dbReference type="Proteomes" id="UP001304534"/>
    </source>
</evidence>
<dbReference type="RefSeq" id="WP_228324559.1">
    <property type="nucleotide sequence ID" value="NZ_CP103837.1"/>
</dbReference>
<evidence type="ECO:0000256" key="1">
    <source>
        <dbReference type="SAM" id="SignalP"/>
    </source>
</evidence>
<gene>
    <name evidence="2" type="ORF">NYR99_00740</name>
</gene>
<accession>A0ABZ0D8I2</accession>
<feature type="chain" id="PRO_5047392166" evidence="1">
    <location>
        <begin position="26"/>
        <end position="83"/>
    </location>
</feature>
<reference evidence="2 3" key="1">
    <citation type="submission" date="2022-08" db="EMBL/GenBank/DDBJ databases">
        <title>Whole genome sequencing-based tracing of a 2022 introduction and outbreak of Xanthomonas hortorum pv. pelargonii.</title>
        <authorList>
            <person name="Iruegas-Bocardo F."/>
            <person name="Weisberg A.K."/>
            <person name="Riutta E.R."/>
            <person name="Kilday K."/>
            <person name="Bonkowski J.C."/>
            <person name="Creswell T."/>
            <person name="Daughtrey M.L."/>
            <person name="Rane K."/>
            <person name="Grunwald N.J."/>
            <person name="Chang J.H."/>
            <person name="Putnam M.L."/>
        </authorList>
    </citation>
    <scope>NUCLEOTIDE SEQUENCE [LARGE SCALE GENOMIC DNA]</scope>
    <source>
        <strain evidence="2 3">22-325</strain>
    </source>
</reference>
<keyword evidence="3" id="KW-1185">Reference proteome</keyword>
<name>A0ABZ0D8I2_9XANT</name>
<dbReference type="GeneID" id="95582352"/>
<evidence type="ECO:0000313" key="2">
    <source>
        <dbReference type="EMBL" id="WOB26588.1"/>
    </source>
</evidence>
<protein>
    <submittedName>
        <fullName evidence="2">Uncharacterized protein</fullName>
    </submittedName>
</protein>
<keyword evidence="1" id="KW-0732">Signal</keyword>
<organism evidence="2 3">
    <name type="scientific">Xanthomonas dyei</name>
    <dbReference type="NCBI Taxonomy" id="743699"/>
    <lineage>
        <taxon>Bacteria</taxon>
        <taxon>Pseudomonadati</taxon>
        <taxon>Pseudomonadota</taxon>
        <taxon>Gammaproteobacteria</taxon>
        <taxon>Lysobacterales</taxon>
        <taxon>Lysobacteraceae</taxon>
        <taxon>Xanthomonas</taxon>
    </lineage>
</organism>
<dbReference type="Proteomes" id="UP001304534">
    <property type="component" value="Chromosome"/>
</dbReference>